<evidence type="ECO:0000256" key="1">
    <source>
        <dbReference type="ARBA" id="ARBA00022676"/>
    </source>
</evidence>
<name>A0ABU6A4W0_9PSEU</name>
<gene>
    <name evidence="4" type="ORF">R4I43_03550</name>
</gene>
<comment type="caution">
    <text evidence="4">The sequence shown here is derived from an EMBL/GenBank/DDBJ whole genome shotgun (WGS) entry which is preliminary data.</text>
</comment>
<dbReference type="CDD" id="cd03794">
    <property type="entry name" value="GT4_WbuB-like"/>
    <property type="match status" value="1"/>
</dbReference>
<dbReference type="SUPFAM" id="SSF53756">
    <property type="entry name" value="UDP-Glycosyltransferase/glycogen phosphorylase"/>
    <property type="match status" value="1"/>
</dbReference>
<protein>
    <submittedName>
        <fullName evidence="4">Glycosyltransferase family 4 protein</fullName>
    </submittedName>
</protein>
<dbReference type="Pfam" id="PF13692">
    <property type="entry name" value="Glyco_trans_1_4"/>
    <property type="match status" value="1"/>
</dbReference>
<evidence type="ECO:0000256" key="2">
    <source>
        <dbReference type="ARBA" id="ARBA00022679"/>
    </source>
</evidence>
<dbReference type="Pfam" id="PF13579">
    <property type="entry name" value="Glyco_trans_4_4"/>
    <property type="match status" value="1"/>
</dbReference>
<dbReference type="InterPro" id="IPR028098">
    <property type="entry name" value="Glyco_trans_4-like_N"/>
</dbReference>
<dbReference type="PANTHER" id="PTHR12526">
    <property type="entry name" value="GLYCOSYLTRANSFERASE"/>
    <property type="match status" value="1"/>
</dbReference>
<reference evidence="4 5" key="1">
    <citation type="submission" date="2023-10" db="EMBL/GenBank/DDBJ databases">
        <title>Saccharopolyspora sp. nov., isolated from mangrove soil.</title>
        <authorList>
            <person name="Lu Y."/>
            <person name="Liu W."/>
        </authorList>
    </citation>
    <scope>NUCLEOTIDE SEQUENCE [LARGE SCALE GENOMIC DNA]</scope>
    <source>
        <strain evidence="4 5">S2-29</strain>
    </source>
</reference>
<dbReference type="PANTHER" id="PTHR12526:SF622">
    <property type="entry name" value="GLYCOSYLTRANSFERASE (GROUP I)"/>
    <property type="match status" value="1"/>
</dbReference>
<feature type="domain" description="Glycosyltransferase subfamily 4-like N-terminal" evidence="3">
    <location>
        <begin position="39"/>
        <end position="197"/>
    </location>
</feature>
<organism evidence="4 5">
    <name type="scientific">Saccharopolyspora mangrovi</name>
    <dbReference type="NCBI Taxonomy" id="3082379"/>
    <lineage>
        <taxon>Bacteria</taxon>
        <taxon>Bacillati</taxon>
        <taxon>Actinomycetota</taxon>
        <taxon>Actinomycetes</taxon>
        <taxon>Pseudonocardiales</taxon>
        <taxon>Pseudonocardiaceae</taxon>
        <taxon>Saccharopolyspora</taxon>
    </lineage>
</organism>
<accession>A0ABU6A4W0</accession>
<keyword evidence="2" id="KW-0808">Transferase</keyword>
<dbReference type="Gene3D" id="3.40.50.2000">
    <property type="entry name" value="Glycogen Phosphorylase B"/>
    <property type="match status" value="2"/>
</dbReference>
<dbReference type="EMBL" id="JAWLNX010000002">
    <property type="protein sequence ID" value="MEB3366469.1"/>
    <property type="molecule type" value="Genomic_DNA"/>
</dbReference>
<sequence length="413" mass="46285">MIEVLMKQLNPSVLVLNQFAKPRSETGGTRHIELFDRLRGWRFRIIAGDRDLYTCRSFSTDEAGFTTVRVSHYERNDRRRILNWVSYCAGAVWVGLRCQRPNVIYASSPHMLTPLAGWMLSRLRRSRFVLEVRDLWRQSLVATGHLREGSVAHRLLSLLERWVYRRADHIVIVSDGWRPLLERDGVDPRRVTTISNGAEPDDFRPDQRYVPLRERVPVHGRLVVYAGAHGAANNVQAVLDAAAELPEHTFVLIGDGMEKARLVQEARSRGLSNLHFLDMLPKSELAGILNGADIGLHVLADLAVFRAGGSPNKLYDYLAAGVPVVTNVVGEPSSVARMSGAGIGVSPDSLADGIRELAGLNESQIASMRKNAVEYMRTHKSRTVQARRLQSVLDQQLRSNQTDAHPVIFALRR</sequence>
<proteinExistence type="predicted"/>
<keyword evidence="1" id="KW-0328">Glycosyltransferase</keyword>
<evidence type="ECO:0000313" key="5">
    <source>
        <dbReference type="Proteomes" id="UP001327093"/>
    </source>
</evidence>
<dbReference type="RefSeq" id="WP_324264044.1">
    <property type="nucleotide sequence ID" value="NZ_JAWLNX010000002.1"/>
</dbReference>
<evidence type="ECO:0000313" key="4">
    <source>
        <dbReference type="EMBL" id="MEB3366469.1"/>
    </source>
</evidence>
<dbReference type="Proteomes" id="UP001327093">
    <property type="component" value="Unassembled WGS sequence"/>
</dbReference>
<evidence type="ECO:0000259" key="3">
    <source>
        <dbReference type="Pfam" id="PF13579"/>
    </source>
</evidence>
<keyword evidence="5" id="KW-1185">Reference proteome</keyword>